<keyword evidence="5 6" id="KW-0012">Acyltransferase</keyword>
<dbReference type="GeneID" id="95394649"/>
<dbReference type="Gene3D" id="3.30.559.10">
    <property type="entry name" value="Chloramphenicol acetyltransferase-like domain"/>
    <property type="match status" value="1"/>
</dbReference>
<dbReference type="PROSITE" id="PS00189">
    <property type="entry name" value="LIPOYL"/>
    <property type="match status" value="1"/>
</dbReference>
<keyword evidence="3 6" id="KW-0808">Transferase</keyword>
<evidence type="ECO:0000256" key="6">
    <source>
        <dbReference type="RuleBase" id="RU003423"/>
    </source>
</evidence>
<evidence type="ECO:0000256" key="3">
    <source>
        <dbReference type="ARBA" id="ARBA00022679"/>
    </source>
</evidence>
<dbReference type="AlphaFoldDB" id="A0A7W5VJN3"/>
<evidence type="ECO:0000313" key="9">
    <source>
        <dbReference type="EMBL" id="MBB3732625.1"/>
    </source>
</evidence>
<comment type="cofactor">
    <cofactor evidence="1 6">
        <name>(R)-lipoate</name>
        <dbReference type="ChEBI" id="CHEBI:83088"/>
    </cofactor>
</comment>
<gene>
    <name evidence="9" type="ORF">FHR33_008485</name>
</gene>
<evidence type="ECO:0000313" key="10">
    <source>
        <dbReference type="Proteomes" id="UP000579945"/>
    </source>
</evidence>
<name>A0A7W5VJN3_9ACTN</name>
<evidence type="ECO:0000256" key="5">
    <source>
        <dbReference type="ARBA" id="ARBA00023315"/>
    </source>
</evidence>
<evidence type="ECO:0000256" key="1">
    <source>
        <dbReference type="ARBA" id="ARBA00001938"/>
    </source>
</evidence>
<dbReference type="EC" id="2.3.1.-" evidence="6"/>
<dbReference type="InterPro" id="IPR001078">
    <property type="entry name" value="2-oxoacid_DH_actylTfrase"/>
</dbReference>
<evidence type="ECO:0000256" key="4">
    <source>
        <dbReference type="ARBA" id="ARBA00022823"/>
    </source>
</evidence>
<dbReference type="InterPro" id="IPR011053">
    <property type="entry name" value="Single_hybrid_motif"/>
</dbReference>
<dbReference type="Pfam" id="PF00198">
    <property type="entry name" value="2-oxoacid_dh"/>
    <property type="match status" value="1"/>
</dbReference>
<dbReference type="RefSeq" id="WP_183659634.1">
    <property type="nucleotide sequence ID" value="NZ_BAAAXX010000123.1"/>
</dbReference>
<dbReference type="SUPFAM" id="SSF52777">
    <property type="entry name" value="CoA-dependent acyltransferases"/>
    <property type="match status" value="1"/>
</dbReference>
<comment type="caution">
    <text evidence="9">The sequence shown here is derived from an EMBL/GenBank/DDBJ whole genome shotgun (WGS) entry which is preliminary data.</text>
</comment>
<dbReference type="InterPro" id="IPR023213">
    <property type="entry name" value="CAT-like_dom_sf"/>
</dbReference>
<dbReference type="Pfam" id="PF00364">
    <property type="entry name" value="Biotin_lipoyl"/>
    <property type="match status" value="1"/>
</dbReference>
<comment type="similarity">
    <text evidence="2 6">Belongs to the 2-oxoacid dehydrogenase family.</text>
</comment>
<evidence type="ECO:0000259" key="8">
    <source>
        <dbReference type="Pfam" id="PF00364"/>
    </source>
</evidence>
<protein>
    <recommendedName>
        <fullName evidence="6">Dihydrolipoamide acetyltransferase component of pyruvate dehydrogenase complex</fullName>
        <ecNumber evidence="6">2.3.1.-</ecNumber>
    </recommendedName>
</protein>
<organism evidence="9 10">
    <name type="scientific">Nonomuraea dietziae</name>
    <dbReference type="NCBI Taxonomy" id="65515"/>
    <lineage>
        <taxon>Bacteria</taxon>
        <taxon>Bacillati</taxon>
        <taxon>Actinomycetota</taxon>
        <taxon>Actinomycetes</taxon>
        <taxon>Streptosporangiales</taxon>
        <taxon>Streptosporangiaceae</taxon>
        <taxon>Nonomuraea</taxon>
    </lineage>
</organism>
<dbReference type="CDD" id="cd06849">
    <property type="entry name" value="lipoyl_domain"/>
    <property type="match status" value="1"/>
</dbReference>
<dbReference type="GO" id="GO:0016407">
    <property type="term" value="F:acetyltransferase activity"/>
    <property type="evidence" value="ECO:0007669"/>
    <property type="project" value="TreeGrafter"/>
</dbReference>
<dbReference type="Gene3D" id="2.40.50.100">
    <property type="match status" value="1"/>
</dbReference>
<keyword evidence="10" id="KW-1185">Reference proteome</keyword>
<accession>A0A7W5VJN3</accession>
<dbReference type="SUPFAM" id="SSF51230">
    <property type="entry name" value="Single hybrid motif"/>
    <property type="match status" value="1"/>
</dbReference>
<evidence type="ECO:0000259" key="7">
    <source>
        <dbReference type="Pfam" id="PF00198"/>
    </source>
</evidence>
<proteinExistence type="inferred from homology"/>
<dbReference type="InterPro" id="IPR000089">
    <property type="entry name" value="Biotin_lipoyl"/>
</dbReference>
<dbReference type="EMBL" id="JACIBV010000001">
    <property type="protein sequence ID" value="MBB3732625.1"/>
    <property type="molecule type" value="Genomic_DNA"/>
</dbReference>
<dbReference type="InterPro" id="IPR050743">
    <property type="entry name" value="2-oxoacid_DH_E2_comp"/>
</dbReference>
<dbReference type="GO" id="GO:0005737">
    <property type="term" value="C:cytoplasm"/>
    <property type="evidence" value="ECO:0007669"/>
    <property type="project" value="TreeGrafter"/>
</dbReference>
<keyword evidence="4 6" id="KW-0450">Lipoyl</keyword>
<dbReference type="Proteomes" id="UP000579945">
    <property type="component" value="Unassembled WGS sequence"/>
</dbReference>
<feature type="domain" description="Lipoyl-binding" evidence="8">
    <location>
        <begin position="3"/>
        <end position="73"/>
    </location>
</feature>
<reference evidence="9 10" key="1">
    <citation type="submission" date="2020-08" db="EMBL/GenBank/DDBJ databases">
        <title>Sequencing the genomes of 1000 actinobacteria strains.</title>
        <authorList>
            <person name="Klenk H.-P."/>
        </authorList>
    </citation>
    <scope>NUCLEOTIDE SEQUENCE [LARGE SCALE GENOMIC DNA]</scope>
    <source>
        <strain evidence="9 10">DSM 44320</strain>
    </source>
</reference>
<sequence>MIEVRVPRLNSNDTHYVVVEWVAEEGARVAEGDPLVVVETSKATEEIAAEGEGVVRRLLPEGAEIEPGQTVAHLLPGSEPLVGLEDSRQDVAPGHRPQDDGVVITEPARALMASAGVSEERVRALGVRLVRRADIERLAAGPQTPEPPAPPYPQHERVTLGRAQRRTAELVAESHRTVPAAFTALTVEVDAALAMARTATRSYRTLVGLPELLVRAAGLLRDRFPLFFAEAEPDGVVRLAPAAHVGVTFDTGKGLAVPVVRDAGTRSLAEVSKDLMEFRRASMGDGFRERDLRDPSTVVTLHTDPGVAFAVPVVFPGHTSALSLPAVRTELELDGEGAPVARQVVNLGVAYDHRVLNGRDAVAFLVAARELLRSPEQLA</sequence>
<dbReference type="InterPro" id="IPR003016">
    <property type="entry name" value="2-oxoA_DH_lipoyl-BS"/>
</dbReference>
<dbReference type="PANTHER" id="PTHR43178:SF5">
    <property type="entry name" value="LIPOAMIDE ACYLTRANSFERASE COMPONENT OF BRANCHED-CHAIN ALPHA-KETO ACID DEHYDROGENASE COMPLEX, MITOCHONDRIAL"/>
    <property type="match status" value="1"/>
</dbReference>
<feature type="domain" description="2-oxoacid dehydrogenase acyltransferase catalytic" evidence="7">
    <location>
        <begin position="154"/>
        <end position="378"/>
    </location>
</feature>
<dbReference type="GO" id="GO:0031405">
    <property type="term" value="F:lipoic acid binding"/>
    <property type="evidence" value="ECO:0007669"/>
    <property type="project" value="TreeGrafter"/>
</dbReference>
<dbReference type="PANTHER" id="PTHR43178">
    <property type="entry name" value="DIHYDROLIPOAMIDE ACETYLTRANSFERASE COMPONENT OF PYRUVATE DEHYDROGENASE COMPLEX"/>
    <property type="match status" value="1"/>
</dbReference>
<evidence type="ECO:0000256" key="2">
    <source>
        <dbReference type="ARBA" id="ARBA00007317"/>
    </source>
</evidence>